<comment type="caution">
    <text evidence="2">The sequence shown here is derived from an EMBL/GenBank/DDBJ whole genome shotgun (WGS) entry which is preliminary data.</text>
</comment>
<dbReference type="AlphaFoldDB" id="A0A2S7KRD9"/>
<dbReference type="Proteomes" id="UP000239800">
    <property type="component" value="Unassembled WGS sequence"/>
</dbReference>
<evidence type="ECO:0000313" key="2">
    <source>
        <dbReference type="EMBL" id="PQB05192.1"/>
    </source>
</evidence>
<dbReference type="OrthoDB" id="604691at2"/>
<gene>
    <name evidence="2" type="ORF">BST85_10085</name>
</gene>
<keyword evidence="1" id="KW-0732">Signal</keyword>
<name>A0A2S7KRD9_9FLAO</name>
<protein>
    <submittedName>
        <fullName evidence="2">Uncharacterized protein</fullName>
    </submittedName>
</protein>
<evidence type="ECO:0000256" key="1">
    <source>
        <dbReference type="SAM" id="SignalP"/>
    </source>
</evidence>
<evidence type="ECO:0000313" key="3">
    <source>
        <dbReference type="Proteomes" id="UP000239800"/>
    </source>
</evidence>
<dbReference type="RefSeq" id="WP_104813126.1">
    <property type="nucleotide sequence ID" value="NZ_MQUB01000001.1"/>
</dbReference>
<accession>A0A2S7KRD9</accession>
<proteinExistence type="predicted"/>
<reference evidence="2 3" key="1">
    <citation type="submission" date="2016-11" db="EMBL/GenBank/DDBJ databases">
        <title>Trade-off between light-utilization and light-protection in marine flavobacteria.</title>
        <authorList>
            <person name="Kumagai Y."/>
        </authorList>
    </citation>
    <scope>NUCLEOTIDE SEQUENCE [LARGE SCALE GENOMIC DNA]</scope>
    <source>
        <strain evidence="2 3">NBRC 107741</strain>
    </source>
</reference>
<sequence>MRRILCRLFVFLFPILCWAQTTTPADSVSTVQTKEKSSPFITGFYPLYFFDVDLRSFIRYNNYEGFRFGIGGTTNERLFENFKIGGYWAKSVKDDATKYSLGQVSA</sequence>
<feature type="chain" id="PRO_5015490776" evidence="1">
    <location>
        <begin position="20"/>
        <end position="106"/>
    </location>
</feature>
<organism evidence="2 3">
    <name type="scientific">Aureitalea marina</name>
    <dbReference type="NCBI Taxonomy" id="930804"/>
    <lineage>
        <taxon>Bacteria</taxon>
        <taxon>Pseudomonadati</taxon>
        <taxon>Bacteroidota</taxon>
        <taxon>Flavobacteriia</taxon>
        <taxon>Flavobacteriales</taxon>
        <taxon>Flavobacteriaceae</taxon>
        <taxon>Aureitalea</taxon>
    </lineage>
</organism>
<feature type="signal peptide" evidence="1">
    <location>
        <begin position="1"/>
        <end position="19"/>
    </location>
</feature>
<dbReference type="EMBL" id="MQUB01000001">
    <property type="protein sequence ID" value="PQB05192.1"/>
    <property type="molecule type" value="Genomic_DNA"/>
</dbReference>
<keyword evidence="3" id="KW-1185">Reference proteome</keyword>